<dbReference type="EMBL" id="ARZA01000130">
    <property type="protein sequence ID" value="EOD00668.1"/>
    <property type="molecule type" value="Genomic_DNA"/>
</dbReference>
<dbReference type="Pfam" id="PF12670">
    <property type="entry name" value="DUF3792"/>
    <property type="match status" value="1"/>
</dbReference>
<feature type="transmembrane region" description="Helical" evidence="1">
    <location>
        <begin position="75"/>
        <end position="96"/>
    </location>
</feature>
<evidence type="ECO:0008006" key="4">
    <source>
        <dbReference type="Google" id="ProtNLM"/>
    </source>
</evidence>
<sequence length="128" mass="14000">MRYKNSKKDNYALTLIKGVILSFIITLVSFIVFALILTYTNITESVIPTVDSIIMILSIAIGSIYVAFKVYKKGWLNGAIVGLAYIAILIAIRRLISGNVQYNVYLLVKVAISIITGVVGGMIGINIK</sequence>
<feature type="transmembrane region" description="Helical" evidence="1">
    <location>
        <begin position="45"/>
        <end position="68"/>
    </location>
</feature>
<proteinExistence type="predicted"/>
<reference evidence="2 3" key="1">
    <citation type="journal article" date="2015" name="Geomicrobiol. J.">
        <title>Caldisalinibacter kiritimatiensis gen. nov., sp. nov., a moderately thermohalophilic thiosulfate-reducing bacterium from a hypersaline microbial mat.</title>
        <authorList>
            <person name="Ben Hania W."/>
            <person name="Joseph M."/>
            <person name="Fiebig A."/>
            <person name="Bunk B."/>
            <person name="Klenk H.-P."/>
            <person name="Fardeau M.-L."/>
            <person name="Spring S."/>
        </authorList>
    </citation>
    <scope>NUCLEOTIDE SEQUENCE [LARGE SCALE GENOMIC DNA]</scope>
    <source>
        <strain evidence="2 3">L21-TH-D2</strain>
    </source>
</reference>
<dbReference type="Proteomes" id="UP000013378">
    <property type="component" value="Unassembled WGS sequence"/>
</dbReference>
<feature type="transmembrane region" description="Helical" evidence="1">
    <location>
        <begin position="102"/>
        <end position="125"/>
    </location>
</feature>
<organism evidence="2 3">
    <name type="scientific">Caldisalinibacter kiritimatiensis</name>
    <dbReference type="NCBI Taxonomy" id="1304284"/>
    <lineage>
        <taxon>Bacteria</taxon>
        <taxon>Bacillati</taxon>
        <taxon>Bacillota</taxon>
        <taxon>Tissierellia</taxon>
        <taxon>Tissierellales</taxon>
        <taxon>Thermohalobacteraceae</taxon>
        <taxon>Caldisalinibacter</taxon>
    </lineage>
</organism>
<protein>
    <recommendedName>
        <fullName evidence="4">Membrane protein, TIGR04086 family</fullName>
    </recommendedName>
</protein>
<dbReference type="OrthoDB" id="2086722at2"/>
<dbReference type="NCBIfam" id="TIGR04086">
    <property type="entry name" value="TIGR04086_membr"/>
    <property type="match status" value="1"/>
</dbReference>
<keyword evidence="3" id="KW-1185">Reference proteome</keyword>
<gene>
    <name evidence="2" type="ORF">L21TH_1269</name>
</gene>
<comment type="caution">
    <text evidence="2">The sequence shown here is derived from an EMBL/GenBank/DDBJ whole genome shotgun (WGS) entry which is preliminary data.</text>
</comment>
<dbReference type="STRING" id="1304284.L21TH_1269"/>
<name>R1AU33_9FIRM</name>
<dbReference type="AlphaFoldDB" id="R1AU33"/>
<evidence type="ECO:0000313" key="3">
    <source>
        <dbReference type="Proteomes" id="UP000013378"/>
    </source>
</evidence>
<evidence type="ECO:0000313" key="2">
    <source>
        <dbReference type="EMBL" id="EOD00668.1"/>
    </source>
</evidence>
<dbReference type="InterPro" id="IPR023804">
    <property type="entry name" value="DUF3792_TM"/>
</dbReference>
<dbReference type="RefSeq" id="WP_006312045.1">
    <property type="nucleotide sequence ID" value="NZ_ARZA01000130.1"/>
</dbReference>
<keyword evidence="1" id="KW-0812">Transmembrane</keyword>
<feature type="transmembrane region" description="Helical" evidence="1">
    <location>
        <begin position="12"/>
        <end position="39"/>
    </location>
</feature>
<keyword evidence="1" id="KW-0472">Membrane</keyword>
<evidence type="ECO:0000256" key="1">
    <source>
        <dbReference type="SAM" id="Phobius"/>
    </source>
</evidence>
<keyword evidence="1" id="KW-1133">Transmembrane helix</keyword>
<accession>R1AU33</accession>